<dbReference type="PROSITE" id="PS50943">
    <property type="entry name" value="HTH_CROC1"/>
    <property type="match status" value="1"/>
</dbReference>
<dbReference type="EMBL" id="BFAG01000018">
    <property type="protein sequence ID" value="GBF07847.1"/>
    <property type="molecule type" value="Genomic_DNA"/>
</dbReference>
<dbReference type="SMART" id="SM00530">
    <property type="entry name" value="HTH_XRE"/>
    <property type="match status" value="1"/>
</dbReference>
<accession>A0A2I9DXE9</accession>
<dbReference type="InterPro" id="IPR010982">
    <property type="entry name" value="Lambda_DNA-bd_dom_sf"/>
</dbReference>
<dbReference type="SUPFAM" id="SSF47413">
    <property type="entry name" value="lambda repressor-like DNA-binding domains"/>
    <property type="match status" value="1"/>
</dbReference>
<evidence type="ECO:0000313" key="2">
    <source>
        <dbReference type="EMBL" id="GBF07847.1"/>
    </source>
</evidence>
<dbReference type="PANTHER" id="PTHR38431">
    <property type="entry name" value="BLL2305 PROTEIN"/>
    <property type="match status" value="1"/>
</dbReference>
<reference evidence="3" key="1">
    <citation type="submission" date="2018-01" db="EMBL/GenBank/DDBJ databases">
        <title>Draft Genome Sequence of the Radioresistant Bacterium Deinococcus aerius TR0125, Isolated from the Higher Atmosphere above Japan.</title>
        <authorList>
            <person name="Satoh K."/>
            <person name="Arai H."/>
            <person name="Sanzen T."/>
            <person name="Kawaguchi Y."/>
            <person name="Hayashi H."/>
            <person name="Yokobori S."/>
            <person name="Yamagishi A."/>
            <person name="Oono Y."/>
            <person name="Narumi I."/>
        </authorList>
    </citation>
    <scope>NUCLEOTIDE SEQUENCE [LARGE SCALE GENOMIC DNA]</scope>
    <source>
        <strain evidence="3">TR0125</strain>
    </source>
</reference>
<dbReference type="Pfam" id="PF12727">
    <property type="entry name" value="PBP_like"/>
    <property type="match status" value="1"/>
</dbReference>
<organism evidence="2 3">
    <name type="scientific">Deinococcus aerius</name>
    <dbReference type="NCBI Taxonomy" id="200253"/>
    <lineage>
        <taxon>Bacteria</taxon>
        <taxon>Thermotogati</taxon>
        <taxon>Deinococcota</taxon>
        <taxon>Deinococci</taxon>
        <taxon>Deinococcales</taxon>
        <taxon>Deinococcaceae</taxon>
        <taxon>Deinococcus</taxon>
    </lineage>
</organism>
<dbReference type="Pfam" id="PF01381">
    <property type="entry name" value="HTH_3"/>
    <property type="match status" value="1"/>
</dbReference>
<dbReference type="OrthoDB" id="9804758at2"/>
<dbReference type="RefSeq" id="WP_103131141.1">
    <property type="nucleotide sequence ID" value="NZ_BFAG01000018.1"/>
</dbReference>
<sequence>MPGAEGEVRARVREVREAAGLRPAELARRAGLSRQALHAIETNTHVPGTVTALRLARALGCRVEDLFHLPGAPLFARLVGRSVSPGTRVRLAEVGGRLLAFPLGGEEALRAPADGLTTGEVADGAVRVELLVDAGLPGRTAVVAGCDPSLGLLAPHAARLGPGTRVLWRDLPSLDALRALACGEAHAAGIHLWDPGSGESNRPFVTRELGGRPAHLFTLWDWEQGLIVAPGNPRGIVTPSDLARPGVTLANRAEGAGSRVLLDTWLEAAGLTPAERARLPGYATAHPTHLALAGSVARGEADAGPGPRAAARALGLDFVPLQRERFDLVVPAEHLGHPGVRALLAAAREDAFHAELAALGGYDPAHAGELWHITA</sequence>
<proteinExistence type="predicted"/>
<dbReference type="Proteomes" id="UP000236569">
    <property type="component" value="Unassembled WGS sequence"/>
</dbReference>
<dbReference type="SUPFAM" id="SSF53850">
    <property type="entry name" value="Periplasmic binding protein-like II"/>
    <property type="match status" value="1"/>
</dbReference>
<dbReference type="CDD" id="cd00093">
    <property type="entry name" value="HTH_XRE"/>
    <property type="match status" value="1"/>
</dbReference>
<evidence type="ECO:0000313" key="3">
    <source>
        <dbReference type="Proteomes" id="UP000236569"/>
    </source>
</evidence>
<gene>
    <name evidence="2" type="ORF">DAERI_180038</name>
</gene>
<dbReference type="InterPro" id="IPR024370">
    <property type="entry name" value="PBP_domain"/>
</dbReference>
<name>A0A2I9DXE9_9DEIO</name>
<dbReference type="PANTHER" id="PTHR38431:SF1">
    <property type="entry name" value="BLL2305 PROTEIN"/>
    <property type="match status" value="1"/>
</dbReference>
<evidence type="ECO:0000259" key="1">
    <source>
        <dbReference type="PROSITE" id="PS50943"/>
    </source>
</evidence>
<comment type="caution">
    <text evidence="2">The sequence shown here is derived from an EMBL/GenBank/DDBJ whole genome shotgun (WGS) entry which is preliminary data.</text>
</comment>
<dbReference type="Gene3D" id="1.10.260.40">
    <property type="entry name" value="lambda repressor-like DNA-binding domains"/>
    <property type="match status" value="1"/>
</dbReference>
<dbReference type="GO" id="GO:0003677">
    <property type="term" value="F:DNA binding"/>
    <property type="evidence" value="ECO:0007669"/>
    <property type="project" value="InterPro"/>
</dbReference>
<dbReference type="AlphaFoldDB" id="A0A2I9DXE9"/>
<protein>
    <submittedName>
        <fullName evidence="2">Periplasmic molybdate-binding protein</fullName>
    </submittedName>
</protein>
<dbReference type="InterPro" id="IPR001387">
    <property type="entry name" value="Cro/C1-type_HTH"/>
</dbReference>
<feature type="domain" description="HTH cro/C1-type" evidence="1">
    <location>
        <begin position="12"/>
        <end position="66"/>
    </location>
</feature>
<keyword evidence="3" id="KW-1185">Reference proteome</keyword>